<protein>
    <submittedName>
        <fullName evidence="1 2">Uncharacterized protein</fullName>
    </submittedName>
</protein>
<dbReference type="EnsemblFungi" id="PTTG_27287-t43_1">
    <property type="protein sequence ID" value="PTTG_27287-t43_1-p1"/>
    <property type="gene ID" value="PTTG_27287"/>
</dbReference>
<dbReference type="OrthoDB" id="2505113at2759"/>
<dbReference type="AlphaFoldDB" id="A0A180GL31"/>
<dbReference type="Proteomes" id="UP000005240">
    <property type="component" value="Unassembled WGS sequence"/>
</dbReference>
<proteinExistence type="predicted"/>
<sequence length="189" mass="21750">MALVRSQSEKRLTAFSRIHQAIQEDDLWTVAWYMRSFLLMPHVLSNLEEKILLAKYDFRVKLFEEKLDLLKEMARGHAREDFEDWLQNGKVFGQIEQQSHAKHQQEVGKLLVAISTYGRSVAYLYEIINMKVALPESPIEKDTYKLQAMGRSPGSGNLQKSATSFNGWVLIRREEAGAGDYQGGEWTII</sequence>
<reference evidence="2" key="4">
    <citation type="submission" date="2025-05" db="UniProtKB">
        <authorList>
            <consortium name="EnsemblFungi"/>
        </authorList>
    </citation>
    <scope>IDENTIFICATION</scope>
    <source>
        <strain evidence="2">isolate 1-1 / race 1 (BBBD)</strain>
    </source>
</reference>
<reference evidence="1" key="2">
    <citation type="submission" date="2016-05" db="EMBL/GenBank/DDBJ databases">
        <title>Comparative analysis highlights variable genome content of wheat rusts and divergence of the mating loci.</title>
        <authorList>
            <person name="Cuomo C.A."/>
            <person name="Bakkeren G."/>
            <person name="Szabo L."/>
            <person name="Khalil H."/>
            <person name="Joly D."/>
            <person name="Goldberg J."/>
            <person name="Young S."/>
            <person name="Zeng Q."/>
            <person name="Fellers J."/>
        </authorList>
    </citation>
    <scope>NUCLEOTIDE SEQUENCE [LARGE SCALE GENOMIC DNA]</scope>
    <source>
        <strain evidence="1">1-1 BBBD Race 1</strain>
    </source>
</reference>
<evidence type="ECO:0000313" key="1">
    <source>
        <dbReference type="EMBL" id="OAV93477.1"/>
    </source>
</evidence>
<name>A0A180GL31_PUCT1</name>
<dbReference type="VEuPathDB" id="FungiDB:PTTG_27287"/>
<keyword evidence="3" id="KW-1185">Reference proteome</keyword>
<dbReference type="EMBL" id="ADAS02000050">
    <property type="protein sequence ID" value="OAV93477.1"/>
    <property type="molecule type" value="Genomic_DNA"/>
</dbReference>
<reference evidence="1" key="1">
    <citation type="submission" date="2009-11" db="EMBL/GenBank/DDBJ databases">
        <authorList>
            <consortium name="The Broad Institute Genome Sequencing Platform"/>
            <person name="Ward D."/>
            <person name="Feldgarden M."/>
            <person name="Earl A."/>
            <person name="Young S.K."/>
            <person name="Zeng Q."/>
            <person name="Koehrsen M."/>
            <person name="Alvarado L."/>
            <person name="Berlin A."/>
            <person name="Bochicchio J."/>
            <person name="Borenstein D."/>
            <person name="Chapman S.B."/>
            <person name="Chen Z."/>
            <person name="Engels R."/>
            <person name="Freedman E."/>
            <person name="Gellesch M."/>
            <person name="Goldberg J."/>
            <person name="Griggs A."/>
            <person name="Gujja S."/>
            <person name="Heilman E."/>
            <person name="Heiman D."/>
            <person name="Hepburn T."/>
            <person name="Howarth C."/>
            <person name="Jen D."/>
            <person name="Larson L."/>
            <person name="Lewis B."/>
            <person name="Mehta T."/>
            <person name="Park D."/>
            <person name="Pearson M."/>
            <person name="Roberts A."/>
            <person name="Saif S."/>
            <person name="Shea T."/>
            <person name="Shenoy N."/>
            <person name="Sisk P."/>
            <person name="Stolte C."/>
            <person name="Sykes S."/>
            <person name="Thomson T."/>
            <person name="Walk T."/>
            <person name="White J."/>
            <person name="Yandava C."/>
            <person name="Izard J."/>
            <person name="Baranova O.V."/>
            <person name="Blanton J.M."/>
            <person name="Tanner A.C."/>
            <person name="Dewhirst F.E."/>
            <person name="Haas B."/>
            <person name="Nusbaum C."/>
            <person name="Birren B."/>
        </authorList>
    </citation>
    <scope>NUCLEOTIDE SEQUENCE [LARGE SCALE GENOMIC DNA]</scope>
    <source>
        <strain evidence="1">1-1 BBBD Race 1</strain>
    </source>
</reference>
<evidence type="ECO:0000313" key="3">
    <source>
        <dbReference type="Proteomes" id="UP000005240"/>
    </source>
</evidence>
<reference evidence="2 3" key="3">
    <citation type="journal article" date="2017" name="G3 (Bethesda)">
        <title>Comparative analysis highlights variable genome content of wheat rusts and divergence of the mating loci.</title>
        <authorList>
            <person name="Cuomo C.A."/>
            <person name="Bakkeren G."/>
            <person name="Khalil H.B."/>
            <person name="Panwar V."/>
            <person name="Joly D."/>
            <person name="Linning R."/>
            <person name="Sakthikumar S."/>
            <person name="Song X."/>
            <person name="Adiconis X."/>
            <person name="Fan L."/>
            <person name="Goldberg J.M."/>
            <person name="Levin J.Z."/>
            <person name="Young S."/>
            <person name="Zeng Q."/>
            <person name="Anikster Y."/>
            <person name="Bruce M."/>
            <person name="Wang M."/>
            <person name="Yin C."/>
            <person name="McCallum B."/>
            <person name="Szabo L.J."/>
            <person name="Hulbert S."/>
            <person name="Chen X."/>
            <person name="Fellers J.P."/>
        </authorList>
    </citation>
    <scope>NUCLEOTIDE SEQUENCE</scope>
    <source>
        <strain evidence="2">isolate 1-1 / race 1 (BBBD)</strain>
        <strain evidence="3">Isolate 1-1 / race 1 (BBBD)</strain>
    </source>
</reference>
<evidence type="ECO:0000313" key="2">
    <source>
        <dbReference type="EnsemblFungi" id="PTTG_27287-t43_1-p1"/>
    </source>
</evidence>
<organism evidence="1">
    <name type="scientific">Puccinia triticina (isolate 1-1 / race 1 (BBBD))</name>
    <name type="common">Brown leaf rust fungus</name>
    <dbReference type="NCBI Taxonomy" id="630390"/>
    <lineage>
        <taxon>Eukaryota</taxon>
        <taxon>Fungi</taxon>
        <taxon>Dikarya</taxon>
        <taxon>Basidiomycota</taxon>
        <taxon>Pucciniomycotina</taxon>
        <taxon>Pucciniomycetes</taxon>
        <taxon>Pucciniales</taxon>
        <taxon>Pucciniaceae</taxon>
        <taxon>Puccinia</taxon>
    </lineage>
</organism>
<accession>A0A180GL31</accession>
<gene>
    <name evidence="1" type="ORF">PTTG_27287</name>
</gene>